<sequence>MNTYRQLFAIPGVIRLILSAMPGRLAYAMIGLATFFFVEQSTNSVTLAGIATGAETIASSLTAGFRGHIIDKFGQTIPLSIFVPSWVTAVTVMSQQTHAATIVAASLFVGLASPPINLSTRPLWRYAVGAENLRTAYAIDTTMMNATTVVGPFIATAIAIGSGAMYALVFTAACMAIGGVAMITMPLSRTWKPEHVESATRTLFSHKPFQLLAIEGMIFGLGWGILEIAIPSFATITQNPQLSAPLLGTLAGTSIIGGILIGGRASSITPLRGFRIAQVAVTLCAAPLAFTSPGWSMGIVLALLGLSIGFAQVYHWEVLEAVRPEGTATSAAAWLWTMEGSMLAIGAALGAFLVEHVSAHIALFGVFVGMFSGTAFIWWYATPYLVKADRQLSEVEMVQALVDIEPTRQ</sequence>
<dbReference type="PANTHER" id="PTHR23542">
    <property type="match status" value="1"/>
</dbReference>
<dbReference type="SUPFAM" id="SSF103473">
    <property type="entry name" value="MFS general substrate transporter"/>
    <property type="match status" value="1"/>
</dbReference>
<feature type="transmembrane region" description="Helical" evidence="1">
    <location>
        <begin position="209"/>
        <end position="230"/>
    </location>
</feature>
<reference evidence="2" key="1">
    <citation type="submission" date="2020-05" db="EMBL/GenBank/DDBJ databases">
        <authorList>
            <person name="Chiriac C."/>
            <person name="Salcher M."/>
            <person name="Ghai R."/>
            <person name="Kavagutti S V."/>
        </authorList>
    </citation>
    <scope>NUCLEOTIDE SEQUENCE</scope>
</reference>
<evidence type="ECO:0000256" key="1">
    <source>
        <dbReference type="SAM" id="Phobius"/>
    </source>
</evidence>
<accession>A0A6J5YKD8</accession>
<feature type="transmembrane region" description="Helical" evidence="1">
    <location>
        <begin position="166"/>
        <end position="188"/>
    </location>
</feature>
<name>A0A6J5YKD8_9ZZZZ</name>
<gene>
    <name evidence="2" type="ORF">UFOPK3770_00015</name>
</gene>
<dbReference type="InterPro" id="IPR011701">
    <property type="entry name" value="MFS"/>
</dbReference>
<feature type="transmembrane region" description="Helical" evidence="1">
    <location>
        <begin position="12"/>
        <end position="38"/>
    </location>
</feature>
<dbReference type="PANTHER" id="PTHR23542:SF1">
    <property type="entry name" value="MAJOR FACILITATOR SUPERFAMILY (MFS) PROFILE DOMAIN-CONTAINING PROTEIN"/>
    <property type="match status" value="1"/>
</dbReference>
<dbReference type="GO" id="GO:0022857">
    <property type="term" value="F:transmembrane transporter activity"/>
    <property type="evidence" value="ECO:0007669"/>
    <property type="project" value="InterPro"/>
</dbReference>
<feature type="transmembrane region" description="Helical" evidence="1">
    <location>
        <begin position="331"/>
        <end position="354"/>
    </location>
</feature>
<feature type="transmembrane region" description="Helical" evidence="1">
    <location>
        <begin position="242"/>
        <end position="261"/>
    </location>
</feature>
<dbReference type="EMBL" id="CAESAJ010000001">
    <property type="protein sequence ID" value="CAB4329252.1"/>
    <property type="molecule type" value="Genomic_DNA"/>
</dbReference>
<protein>
    <submittedName>
        <fullName evidence="2">Unannotated protein</fullName>
    </submittedName>
</protein>
<feature type="transmembrane region" description="Helical" evidence="1">
    <location>
        <begin position="44"/>
        <end position="65"/>
    </location>
</feature>
<keyword evidence="1" id="KW-1133">Transmembrane helix</keyword>
<keyword evidence="1" id="KW-0472">Membrane</keyword>
<feature type="transmembrane region" description="Helical" evidence="1">
    <location>
        <begin position="296"/>
        <end position="319"/>
    </location>
</feature>
<dbReference type="AlphaFoldDB" id="A0A6J5YKD8"/>
<organism evidence="2">
    <name type="scientific">freshwater metagenome</name>
    <dbReference type="NCBI Taxonomy" id="449393"/>
    <lineage>
        <taxon>unclassified sequences</taxon>
        <taxon>metagenomes</taxon>
        <taxon>ecological metagenomes</taxon>
    </lineage>
</organism>
<dbReference type="Pfam" id="PF07690">
    <property type="entry name" value="MFS_1"/>
    <property type="match status" value="1"/>
</dbReference>
<proteinExistence type="predicted"/>
<evidence type="ECO:0000313" key="2">
    <source>
        <dbReference type="EMBL" id="CAB4329252.1"/>
    </source>
</evidence>
<feature type="transmembrane region" description="Helical" evidence="1">
    <location>
        <begin position="360"/>
        <end position="381"/>
    </location>
</feature>
<keyword evidence="1" id="KW-0812">Transmembrane</keyword>
<dbReference type="InterPro" id="IPR036259">
    <property type="entry name" value="MFS_trans_sf"/>
</dbReference>
<dbReference type="Gene3D" id="1.20.1250.20">
    <property type="entry name" value="MFS general substrate transporter like domains"/>
    <property type="match status" value="1"/>
</dbReference>